<evidence type="ECO:0000313" key="1">
    <source>
        <dbReference type="EnsemblPlants" id="AVESA.00010b.r2.1AG0065800.1.CDS.1"/>
    </source>
</evidence>
<evidence type="ECO:0000313" key="2">
    <source>
        <dbReference type="Proteomes" id="UP001732700"/>
    </source>
</evidence>
<keyword evidence="2" id="KW-1185">Reference proteome</keyword>
<accession>A0ACD5TJI4</accession>
<reference evidence="1" key="2">
    <citation type="submission" date="2025-09" db="UniProtKB">
        <authorList>
            <consortium name="EnsemblPlants"/>
        </authorList>
    </citation>
    <scope>IDENTIFICATION</scope>
</reference>
<name>A0ACD5TJI4_AVESA</name>
<dbReference type="EnsemblPlants" id="AVESA.00010b.r2.1AG0065800.1">
    <property type="protein sequence ID" value="AVESA.00010b.r2.1AG0065800.1.CDS.1"/>
    <property type="gene ID" value="AVESA.00010b.r2.1AG0065800"/>
</dbReference>
<protein>
    <submittedName>
        <fullName evidence="1">Uncharacterized protein</fullName>
    </submittedName>
</protein>
<reference evidence="1" key="1">
    <citation type="submission" date="2021-05" db="EMBL/GenBank/DDBJ databases">
        <authorList>
            <person name="Scholz U."/>
            <person name="Mascher M."/>
            <person name="Fiebig A."/>
        </authorList>
    </citation>
    <scope>NUCLEOTIDE SEQUENCE [LARGE SCALE GENOMIC DNA]</scope>
</reference>
<sequence length="337" mass="38067">MMSMFTRQPWSVSSDTLLFELDNSKNKSAKKECYKFEFIYVTVRAYGIPASNKSFKVLKDILELVGTQSEFHELRQVMLTSRQDYIWGIARMKVCTPVLDRIKLKFSETESGMTYLHYEKIGQICLFCGVMFHTSQNCPLRQQIVMEKLAQDMPYQRYGPWIINPDLIPNNFAVHGPGSNPVFSTFQNPDLSRFQRLFECPQTRKSMLEATSTASQIVQLQSNHEKKLIEAGEGSSAMEENHQGGDNTVLTTSYTIQGANQMQSDAFNKKMGHEGQLRITNKAAHSSGHNTIDGKSSTAYYKWRPKSFNTTESATTSTDAKSNPKTIPKKAPAAHAN</sequence>
<proteinExistence type="predicted"/>
<dbReference type="Proteomes" id="UP001732700">
    <property type="component" value="Chromosome 1A"/>
</dbReference>
<organism evidence="1 2">
    <name type="scientific">Avena sativa</name>
    <name type="common">Oat</name>
    <dbReference type="NCBI Taxonomy" id="4498"/>
    <lineage>
        <taxon>Eukaryota</taxon>
        <taxon>Viridiplantae</taxon>
        <taxon>Streptophyta</taxon>
        <taxon>Embryophyta</taxon>
        <taxon>Tracheophyta</taxon>
        <taxon>Spermatophyta</taxon>
        <taxon>Magnoliopsida</taxon>
        <taxon>Liliopsida</taxon>
        <taxon>Poales</taxon>
        <taxon>Poaceae</taxon>
        <taxon>BOP clade</taxon>
        <taxon>Pooideae</taxon>
        <taxon>Poodae</taxon>
        <taxon>Poeae</taxon>
        <taxon>Poeae Chloroplast Group 1 (Aveneae type)</taxon>
        <taxon>Aveninae</taxon>
        <taxon>Avena</taxon>
    </lineage>
</organism>